<reference evidence="2 3" key="1">
    <citation type="submission" date="2019-09" db="EMBL/GenBank/DDBJ databases">
        <authorList>
            <person name="Depoorter E."/>
        </authorList>
    </citation>
    <scope>NUCLEOTIDE SEQUENCE [LARGE SCALE GENOMIC DNA]</scope>
    <source>
        <strain evidence="2">LMG 20980</strain>
    </source>
</reference>
<organism evidence="2 3">
    <name type="scientific">Burkholderia anthina</name>
    <dbReference type="NCBI Taxonomy" id="179879"/>
    <lineage>
        <taxon>Bacteria</taxon>
        <taxon>Pseudomonadati</taxon>
        <taxon>Pseudomonadota</taxon>
        <taxon>Betaproteobacteria</taxon>
        <taxon>Burkholderiales</taxon>
        <taxon>Burkholderiaceae</taxon>
        <taxon>Burkholderia</taxon>
        <taxon>Burkholderia cepacia complex</taxon>
    </lineage>
</organism>
<evidence type="ECO:0000313" key="3">
    <source>
        <dbReference type="Proteomes" id="UP000494201"/>
    </source>
</evidence>
<dbReference type="Proteomes" id="UP000494201">
    <property type="component" value="Unassembled WGS sequence"/>
</dbReference>
<name>A0A6P2GBG9_9BURK</name>
<gene>
    <name evidence="2" type="ORF">BAN20980_03040</name>
</gene>
<accession>A0A6P2GBG9</accession>
<feature type="compositionally biased region" description="Basic and acidic residues" evidence="1">
    <location>
        <begin position="1"/>
        <end position="22"/>
    </location>
</feature>
<evidence type="ECO:0000256" key="1">
    <source>
        <dbReference type="SAM" id="MobiDB-lite"/>
    </source>
</evidence>
<dbReference type="AlphaFoldDB" id="A0A6P2GBG9"/>
<dbReference type="EMBL" id="CABVLY010000010">
    <property type="protein sequence ID" value="VVU50324.1"/>
    <property type="molecule type" value="Genomic_DNA"/>
</dbReference>
<protein>
    <submittedName>
        <fullName evidence="2">Uncharacterized protein</fullName>
    </submittedName>
</protein>
<proteinExistence type="predicted"/>
<evidence type="ECO:0000313" key="2">
    <source>
        <dbReference type="EMBL" id="VVU50324.1"/>
    </source>
</evidence>
<feature type="region of interest" description="Disordered" evidence="1">
    <location>
        <begin position="1"/>
        <end position="26"/>
    </location>
</feature>
<sequence>MVAEGRNDDGADEPETRAESNENGHAARAVAPLFSCHARVMVCP</sequence>